<gene>
    <name evidence="1" type="ORF">SAMN04488136_1406</name>
</gene>
<sequence length="109" mass="12314">MSLSTIREAISKKVTITFEYNKTGKILGQRVGNPHAVFIMRRKDGSESTKVHIYQTGGVSDSAQVLPDFRTFDLLELTNVSIVEPAQQFQISDKYNPEWQGYTFTIAKV</sequence>
<dbReference type="STRING" id="861298.SAMN04488136_1406"/>
<evidence type="ECO:0000313" key="2">
    <source>
        <dbReference type="Proteomes" id="UP000198854"/>
    </source>
</evidence>
<dbReference type="EMBL" id="FNDD01000040">
    <property type="protein sequence ID" value="SDH96948.1"/>
    <property type="molecule type" value="Genomic_DNA"/>
</dbReference>
<evidence type="ECO:0000313" key="1">
    <source>
        <dbReference type="EMBL" id="SDH96948.1"/>
    </source>
</evidence>
<accession>A0A1G8GRA8</accession>
<dbReference type="RefSeq" id="WP_093279162.1">
    <property type="nucleotide sequence ID" value="NZ_FNDD01000040.1"/>
</dbReference>
<dbReference type="OrthoDB" id="7067426at2"/>
<reference evidence="1 2" key="1">
    <citation type="submission" date="2016-10" db="EMBL/GenBank/DDBJ databases">
        <authorList>
            <person name="de Groot N.N."/>
        </authorList>
    </citation>
    <scope>NUCLEOTIDE SEQUENCE [LARGE SCALE GENOMIC DNA]</scope>
    <source>
        <strain evidence="1 2">CGMCC 1.10228</strain>
    </source>
</reference>
<organism evidence="1 2">
    <name type="scientific">Vibrio xiamenensis</name>
    <dbReference type="NCBI Taxonomy" id="861298"/>
    <lineage>
        <taxon>Bacteria</taxon>
        <taxon>Pseudomonadati</taxon>
        <taxon>Pseudomonadota</taxon>
        <taxon>Gammaproteobacteria</taxon>
        <taxon>Vibrionales</taxon>
        <taxon>Vibrionaceae</taxon>
        <taxon>Vibrio</taxon>
    </lineage>
</organism>
<keyword evidence="2" id="KW-1185">Reference proteome</keyword>
<protein>
    <recommendedName>
        <fullName evidence="3">WYL domain-containing protein</fullName>
    </recommendedName>
</protein>
<proteinExistence type="predicted"/>
<evidence type="ECO:0008006" key="3">
    <source>
        <dbReference type="Google" id="ProtNLM"/>
    </source>
</evidence>
<dbReference type="AlphaFoldDB" id="A0A1G8GRA8"/>
<name>A0A1G8GRA8_9VIBR</name>
<dbReference type="Proteomes" id="UP000198854">
    <property type="component" value="Unassembled WGS sequence"/>
</dbReference>